<organism evidence="1 2">
    <name type="scientific">Pseudomonas koreensis</name>
    <dbReference type="NCBI Taxonomy" id="198620"/>
    <lineage>
        <taxon>Bacteria</taxon>
        <taxon>Pseudomonadati</taxon>
        <taxon>Pseudomonadota</taxon>
        <taxon>Gammaproteobacteria</taxon>
        <taxon>Pseudomonadales</taxon>
        <taxon>Pseudomonadaceae</taxon>
        <taxon>Pseudomonas</taxon>
    </lineage>
</organism>
<protein>
    <submittedName>
        <fullName evidence="1">HNH endonuclease</fullName>
    </submittedName>
</protein>
<sequence>MKRISAPTLMPMQPYNDCVSSILDEPLKNRLQSISNTIETHANLYIERAAHGNTYTINPILHARGADPFIVNDIRKSELINLYDYNMVQRHPGRTTYDQILVSANEKCPFCGGIGRPKSLDHYLPKANYPQYSVLPQNLIPACRDCNTGKSNDIALEPGQQPIHPYFDHDRFFVDQWVFGRIIETHPCSIFFFTQMPAGWSEIDFQRAANHFSDFDLSKRYSIQAAEELGVVVDQRKGYLAGCSPDEFSNFLRSVSNAPSLFANHWKKIMYQTLAGNRWFCSTEF</sequence>
<comment type="caution">
    <text evidence="1">The sequence shown here is derived from an EMBL/GenBank/DDBJ whole genome shotgun (WGS) entry which is preliminary data.</text>
</comment>
<evidence type="ECO:0000313" key="1">
    <source>
        <dbReference type="EMBL" id="RVD75502.1"/>
    </source>
</evidence>
<dbReference type="AlphaFoldDB" id="A0AA94EJU0"/>
<keyword evidence="1" id="KW-0540">Nuclease</keyword>
<gene>
    <name evidence="1" type="ORF">A9HBioS_4622</name>
</gene>
<dbReference type="Proteomes" id="UP000288002">
    <property type="component" value="Unassembled WGS sequence"/>
</dbReference>
<dbReference type="GO" id="GO:0004519">
    <property type="term" value="F:endonuclease activity"/>
    <property type="evidence" value="ECO:0007669"/>
    <property type="project" value="UniProtKB-KW"/>
</dbReference>
<keyword evidence="1" id="KW-0378">Hydrolase</keyword>
<evidence type="ECO:0000313" key="2">
    <source>
        <dbReference type="Proteomes" id="UP000288002"/>
    </source>
</evidence>
<dbReference type="Gene3D" id="1.10.30.50">
    <property type="match status" value="1"/>
</dbReference>
<accession>A0AA94EJU0</accession>
<name>A0AA94EJU0_9PSED</name>
<keyword evidence="1" id="KW-0255">Endonuclease</keyword>
<reference evidence="1 2" key="1">
    <citation type="submission" date="2016-10" db="EMBL/GenBank/DDBJ databases">
        <title>Search of new enzymes for the oxidation of sulfur compounds.</title>
        <authorList>
            <person name="Novo A."/>
            <person name="Moreira I.S."/>
            <person name="Castro P.M."/>
        </authorList>
    </citation>
    <scope>NUCLEOTIDE SEQUENCE [LARGE SCALE GENOMIC DNA]</scope>
    <source>
        <strain evidence="1 2">A9</strain>
    </source>
</reference>
<proteinExistence type="predicted"/>
<dbReference type="RefSeq" id="WP_254432818.1">
    <property type="nucleotide sequence ID" value="NZ_MKWS01000018.1"/>
</dbReference>
<dbReference type="EMBL" id="MKWS01000018">
    <property type="protein sequence ID" value="RVD75502.1"/>
    <property type="molecule type" value="Genomic_DNA"/>
</dbReference>